<dbReference type="PANTHER" id="PTHR14577:SF0">
    <property type="entry name" value="NUCLEOLAR PROTEIN 12"/>
    <property type="match status" value="1"/>
</dbReference>
<accession>A0A4U0V2Z8</accession>
<evidence type="ECO:0000256" key="1">
    <source>
        <dbReference type="ARBA" id="ARBA00004604"/>
    </source>
</evidence>
<comment type="subcellular location">
    <subcellularLocation>
        <location evidence="1">Nucleus</location>
        <location evidence="1">Nucleolus</location>
    </subcellularLocation>
</comment>
<dbReference type="Proteomes" id="UP000310066">
    <property type="component" value="Unassembled WGS sequence"/>
</dbReference>
<dbReference type="PANTHER" id="PTHR14577">
    <property type="entry name" value="NUCLEOLAR PROTEIN 12"/>
    <property type="match status" value="1"/>
</dbReference>
<feature type="compositionally biased region" description="Acidic residues" evidence="5">
    <location>
        <begin position="111"/>
        <end position="123"/>
    </location>
</feature>
<evidence type="ECO:0000256" key="2">
    <source>
        <dbReference type="ARBA" id="ARBA00007175"/>
    </source>
</evidence>
<feature type="compositionally biased region" description="Basic and acidic residues" evidence="5">
    <location>
        <begin position="39"/>
        <end position="85"/>
    </location>
</feature>
<dbReference type="GO" id="GO:0019843">
    <property type="term" value="F:rRNA binding"/>
    <property type="evidence" value="ECO:0007669"/>
    <property type="project" value="TreeGrafter"/>
</dbReference>
<feature type="region of interest" description="Disordered" evidence="5">
    <location>
        <begin position="1"/>
        <end position="20"/>
    </location>
</feature>
<keyword evidence="4" id="KW-0539">Nucleus</keyword>
<dbReference type="Pfam" id="PF09805">
    <property type="entry name" value="Nop25"/>
    <property type="match status" value="1"/>
</dbReference>
<sequence length="215" mass="24590">MAPLTKKRRLDSQQPAELNFDVSARQEYLSGFHKRKVARKENARETAIKRDKEERVAQRKQMRDQRNKDLEQHIAEFNAELRKQNPDLSEAESGAEAAEGEKGNAGSAADQPEDVGQEDEYVDEDKYTTVTVEAMGASEDEEPEQHKNPELSAKPGDKATATKKRIWSKNNPADSKPKPKKHKFRYESKSERQDTRRKQKNKNQAAAKARREKST</sequence>
<comment type="similarity">
    <text evidence="2">Belongs to the RRP17 family.</text>
</comment>
<feature type="compositionally biased region" description="Basic and acidic residues" evidence="5">
    <location>
        <begin position="185"/>
        <end position="196"/>
    </location>
</feature>
<dbReference type="EMBL" id="NAJP01000020">
    <property type="protein sequence ID" value="TKA43028.1"/>
    <property type="molecule type" value="Genomic_DNA"/>
</dbReference>
<comment type="caution">
    <text evidence="6">The sequence shown here is derived from an EMBL/GenBank/DDBJ whole genome shotgun (WGS) entry which is preliminary data.</text>
</comment>
<organism evidence="6 7">
    <name type="scientific">Friedmanniomyces endolithicus</name>
    <dbReference type="NCBI Taxonomy" id="329885"/>
    <lineage>
        <taxon>Eukaryota</taxon>
        <taxon>Fungi</taxon>
        <taxon>Dikarya</taxon>
        <taxon>Ascomycota</taxon>
        <taxon>Pezizomycotina</taxon>
        <taxon>Dothideomycetes</taxon>
        <taxon>Dothideomycetidae</taxon>
        <taxon>Mycosphaerellales</taxon>
        <taxon>Teratosphaeriaceae</taxon>
        <taxon>Friedmanniomyces</taxon>
    </lineage>
</organism>
<feature type="region of interest" description="Disordered" evidence="5">
    <location>
        <begin position="35"/>
        <end position="215"/>
    </location>
</feature>
<evidence type="ECO:0000256" key="4">
    <source>
        <dbReference type="ARBA" id="ARBA00023242"/>
    </source>
</evidence>
<reference evidence="6 7" key="1">
    <citation type="submission" date="2017-03" db="EMBL/GenBank/DDBJ databases">
        <title>Genomes of endolithic fungi from Antarctica.</title>
        <authorList>
            <person name="Coleine C."/>
            <person name="Masonjones S."/>
            <person name="Stajich J.E."/>
        </authorList>
    </citation>
    <scope>NUCLEOTIDE SEQUENCE [LARGE SCALE GENOMIC DNA]</scope>
    <source>
        <strain evidence="6 7">CCFEE 5311</strain>
    </source>
</reference>
<gene>
    <name evidence="6" type="ORF">B0A54_05976</name>
</gene>
<proteinExistence type="inferred from homology"/>
<dbReference type="OrthoDB" id="551633at2759"/>
<dbReference type="InterPro" id="IPR019186">
    <property type="entry name" value="Nucleolar_protein_12"/>
</dbReference>
<dbReference type="GO" id="GO:0005730">
    <property type="term" value="C:nucleolus"/>
    <property type="evidence" value="ECO:0007669"/>
    <property type="project" value="UniProtKB-SubCell"/>
</dbReference>
<name>A0A4U0V2Z8_9PEZI</name>
<evidence type="ECO:0008006" key="8">
    <source>
        <dbReference type="Google" id="ProtNLM"/>
    </source>
</evidence>
<evidence type="ECO:0000256" key="5">
    <source>
        <dbReference type="SAM" id="MobiDB-lite"/>
    </source>
</evidence>
<keyword evidence="3" id="KW-0175">Coiled coil</keyword>
<evidence type="ECO:0000256" key="3">
    <source>
        <dbReference type="ARBA" id="ARBA00023054"/>
    </source>
</evidence>
<evidence type="ECO:0000313" key="6">
    <source>
        <dbReference type="EMBL" id="TKA43028.1"/>
    </source>
</evidence>
<dbReference type="AlphaFoldDB" id="A0A4U0V2Z8"/>
<evidence type="ECO:0000313" key="7">
    <source>
        <dbReference type="Proteomes" id="UP000310066"/>
    </source>
</evidence>
<protein>
    <recommendedName>
        <fullName evidence="8">Ribosomal RNA-processing protein 17</fullName>
    </recommendedName>
</protein>
<dbReference type="STRING" id="329885.A0A4U0V2Z8"/>